<proteinExistence type="predicted"/>
<gene>
    <name evidence="2" type="ORF">TCEB3V08_LOCUS4435</name>
</gene>
<evidence type="ECO:0000313" key="2">
    <source>
        <dbReference type="EMBL" id="CAD7398290.1"/>
    </source>
</evidence>
<reference evidence="2" key="1">
    <citation type="submission" date="2020-11" db="EMBL/GenBank/DDBJ databases">
        <authorList>
            <person name="Tran Van P."/>
        </authorList>
    </citation>
    <scope>NUCLEOTIDE SEQUENCE</scope>
</reference>
<dbReference type="EMBL" id="OC317660">
    <property type="protein sequence ID" value="CAD7398290.1"/>
    <property type="molecule type" value="Genomic_DNA"/>
</dbReference>
<dbReference type="AlphaFoldDB" id="A0A7R9CNZ9"/>
<protein>
    <recommendedName>
        <fullName evidence="1">Tripeptidyl peptidase II C-terminal domain-containing protein</fullName>
    </recommendedName>
</protein>
<dbReference type="Pfam" id="PF12583">
    <property type="entry name" value="TPPII_C"/>
    <property type="match status" value="1"/>
</dbReference>
<feature type="domain" description="Tripeptidyl peptidase II C-terminal" evidence="1">
    <location>
        <begin position="28"/>
        <end position="67"/>
    </location>
</feature>
<dbReference type="InterPro" id="IPR022232">
    <property type="entry name" value="TPPII_C_art"/>
</dbReference>
<name>A0A7R9CNZ9_TIMCR</name>
<organism evidence="2">
    <name type="scientific">Timema cristinae</name>
    <name type="common">Walking stick</name>
    <dbReference type="NCBI Taxonomy" id="61476"/>
    <lineage>
        <taxon>Eukaryota</taxon>
        <taxon>Metazoa</taxon>
        <taxon>Ecdysozoa</taxon>
        <taxon>Arthropoda</taxon>
        <taxon>Hexapoda</taxon>
        <taxon>Insecta</taxon>
        <taxon>Pterygota</taxon>
        <taxon>Neoptera</taxon>
        <taxon>Polyneoptera</taxon>
        <taxon>Phasmatodea</taxon>
        <taxon>Timematodea</taxon>
        <taxon>Timematoidea</taxon>
        <taxon>Timematidae</taxon>
        <taxon>Timema</taxon>
    </lineage>
</organism>
<sequence>MERFSMLKPIDDLSVVQIGNNLYMQVEDTIDKAYSLYEEMNVAYKENLHVHIAMLQCLDPPLTKKQLAPLTEGVEYPAASLLSNIVTISDLVIKAVDQTKLLAFFGTKNDSQLDAAKTKSLMEKQKSAFLDALGHKGAALCRLYNITHLKRDSIDAVALTDLDTLWPDILKFTDAMDSKVN</sequence>
<evidence type="ECO:0000259" key="1">
    <source>
        <dbReference type="Pfam" id="PF12583"/>
    </source>
</evidence>
<accession>A0A7R9CNZ9</accession>
<dbReference type="InterPro" id="IPR046939">
    <property type="entry name" value="TPPII_C_sf"/>
</dbReference>
<dbReference type="Gene3D" id="1.25.40.710">
    <property type="match status" value="1"/>
</dbReference>